<reference evidence="2 3" key="2">
    <citation type="journal article" date="2019" name="G3 (Bethesda)">
        <title>Hybrid Assembly of the Genome of the Entomopathogenic Nematode Steinernema carpocapsae Identifies the X-Chromosome.</title>
        <authorList>
            <person name="Serra L."/>
            <person name="Macchietto M."/>
            <person name="Macias-Munoz A."/>
            <person name="McGill C.J."/>
            <person name="Rodriguez I.M."/>
            <person name="Rodriguez B."/>
            <person name="Murad R."/>
            <person name="Mortazavi A."/>
        </authorList>
    </citation>
    <scope>NUCLEOTIDE SEQUENCE [LARGE SCALE GENOMIC DNA]</scope>
    <source>
        <strain evidence="2 3">ALL</strain>
    </source>
</reference>
<evidence type="ECO:0008006" key="4">
    <source>
        <dbReference type="Google" id="ProtNLM"/>
    </source>
</evidence>
<comment type="caution">
    <text evidence="2">The sequence shown here is derived from an EMBL/GenBank/DDBJ whole genome shotgun (WGS) entry which is preliminary data.</text>
</comment>
<evidence type="ECO:0000313" key="2">
    <source>
        <dbReference type="EMBL" id="TKR67041.1"/>
    </source>
</evidence>
<proteinExistence type="predicted"/>
<dbReference type="Gene3D" id="1.20.120.1100">
    <property type="match status" value="1"/>
</dbReference>
<dbReference type="Proteomes" id="UP000298663">
    <property type="component" value="Unassembled WGS sequence"/>
</dbReference>
<sequence>MFAWFFVFVILFGNVLSAEDPDYIKVLDLFMEKPLIDFSESLTEDEVKAYSSAYEALEGKNMTDEQFAEEVGKQSKSAMQKIINLQKAYDKMTSDLDKQSQDALETLQDIGSNTETVPTEQDVCNWILAASRKIRKLNPTEQADIERDLPNLGRIMKQTNFINVQNCGDVNMLILDMLTKFWDRD</sequence>
<protein>
    <recommendedName>
        <fullName evidence="4">SXP/RAL-2 family protein Ani s 5-like cation-binding domain-containing protein</fullName>
    </recommendedName>
</protein>
<name>A0A4U5MD52_STECR</name>
<reference evidence="2 3" key="1">
    <citation type="journal article" date="2015" name="Genome Biol.">
        <title>Comparative genomics of Steinernema reveals deeply conserved gene regulatory networks.</title>
        <authorList>
            <person name="Dillman A.R."/>
            <person name="Macchietto M."/>
            <person name="Porter C.F."/>
            <person name="Rogers A."/>
            <person name="Williams B."/>
            <person name="Antoshechkin I."/>
            <person name="Lee M.M."/>
            <person name="Goodwin Z."/>
            <person name="Lu X."/>
            <person name="Lewis E.E."/>
            <person name="Goodrich-Blair H."/>
            <person name="Stock S.P."/>
            <person name="Adams B.J."/>
            <person name="Sternberg P.W."/>
            <person name="Mortazavi A."/>
        </authorList>
    </citation>
    <scope>NUCLEOTIDE SEQUENCE [LARGE SCALE GENOMIC DNA]</scope>
    <source>
        <strain evidence="2 3">ALL</strain>
    </source>
</reference>
<accession>A0A4U5MD52</accession>
<feature type="chain" id="PRO_5020293482" description="SXP/RAL-2 family protein Ani s 5-like cation-binding domain-containing protein" evidence="1">
    <location>
        <begin position="18"/>
        <end position="185"/>
    </location>
</feature>
<feature type="signal peptide" evidence="1">
    <location>
        <begin position="1"/>
        <end position="17"/>
    </location>
</feature>
<dbReference type="OrthoDB" id="10357683at2759"/>
<keyword evidence="3" id="KW-1185">Reference proteome</keyword>
<evidence type="ECO:0000313" key="3">
    <source>
        <dbReference type="Proteomes" id="UP000298663"/>
    </source>
</evidence>
<dbReference type="AlphaFoldDB" id="A0A4U5MD52"/>
<evidence type="ECO:0000256" key="1">
    <source>
        <dbReference type="SAM" id="SignalP"/>
    </source>
</evidence>
<organism evidence="2 3">
    <name type="scientific">Steinernema carpocapsae</name>
    <name type="common">Entomopathogenic nematode</name>
    <dbReference type="NCBI Taxonomy" id="34508"/>
    <lineage>
        <taxon>Eukaryota</taxon>
        <taxon>Metazoa</taxon>
        <taxon>Ecdysozoa</taxon>
        <taxon>Nematoda</taxon>
        <taxon>Chromadorea</taxon>
        <taxon>Rhabditida</taxon>
        <taxon>Tylenchina</taxon>
        <taxon>Panagrolaimomorpha</taxon>
        <taxon>Strongyloidoidea</taxon>
        <taxon>Steinernematidae</taxon>
        <taxon>Steinernema</taxon>
    </lineage>
</organism>
<dbReference type="EMBL" id="AZBU02000008">
    <property type="protein sequence ID" value="TKR67041.1"/>
    <property type="molecule type" value="Genomic_DNA"/>
</dbReference>
<keyword evidence="1" id="KW-0732">Signal</keyword>
<gene>
    <name evidence="2" type="ORF">L596_023254</name>
</gene>